<reference evidence="19 20" key="1">
    <citation type="submission" date="2019-11" db="EMBL/GenBank/DDBJ databases">
        <authorList>
            <person name="Holert J."/>
        </authorList>
    </citation>
    <scope>NUCLEOTIDE SEQUENCE [LARGE SCALE GENOMIC DNA]</scope>
    <source>
        <strain evidence="17">BC3_2A</strain>
        <strain evidence="16">SB11_1A</strain>
    </source>
</reference>
<evidence type="ECO:0000313" key="17">
    <source>
        <dbReference type="EMBL" id="CAA0118212.1"/>
    </source>
</evidence>
<dbReference type="Gene3D" id="2.40.170.20">
    <property type="entry name" value="TonB-dependent receptor, beta-barrel domain"/>
    <property type="match status" value="1"/>
</dbReference>
<dbReference type="OrthoDB" id="5741176at2"/>
<dbReference type="EMBL" id="CACSIM010000006">
    <property type="protein sequence ID" value="CAA0118212.1"/>
    <property type="molecule type" value="Genomic_DNA"/>
</dbReference>
<keyword evidence="3 11" id="KW-1134">Transmembrane beta strand</keyword>
<organism evidence="17 20">
    <name type="scientific">Zhongshania aliphaticivorans</name>
    <dbReference type="NCBI Taxonomy" id="1470434"/>
    <lineage>
        <taxon>Bacteria</taxon>
        <taxon>Pseudomonadati</taxon>
        <taxon>Pseudomonadota</taxon>
        <taxon>Gammaproteobacteria</taxon>
        <taxon>Cellvibrionales</taxon>
        <taxon>Spongiibacteraceae</taxon>
        <taxon>Zhongshania</taxon>
    </lineage>
</organism>
<gene>
    <name evidence="17" type="primary">fyuA_23</name>
    <name evidence="18" type="synonym">fyuA_29</name>
    <name evidence="16" type="ORF">IHBHHGIJ_03217</name>
    <name evidence="17" type="ORF">KFEGEMFD_03430</name>
    <name evidence="18" type="ORF">KFEGEMFD_03962</name>
</gene>
<evidence type="ECO:0000259" key="15">
    <source>
        <dbReference type="Pfam" id="PF07715"/>
    </source>
</evidence>
<keyword evidence="7" id="KW-0406">Ion transport</keyword>
<dbReference type="PANTHER" id="PTHR32552">
    <property type="entry name" value="FERRICHROME IRON RECEPTOR-RELATED"/>
    <property type="match status" value="1"/>
</dbReference>
<protein>
    <submittedName>
        <fullName evidence="17">Pesticin receptor</fullName>
    </submittedName>
</protein>
<evidence type="ECO:0000256" key="9">
    <source>
        <dbReference type="ARBA" id="ARBA00023136"/>
    </source>
</evidence>
<dbReference type="Proteomes" id="UP000439591">
    <property type="component" value="Unassembled WGS sequence"/>
</dbReference>
<feature type="signal peptide" evidence="13">
    <location>
        <begin position="1"/>
        <end position="25"/>
    </location>
</feature>
<keyword evidence="10 11" id="KW-0998">Cell outer membrane</keyword>
<evidence type="ECO:0000256" key="1">
    <source>
        <dbReference type="ARBA" id="ARBA00004571"/>
    </source>
</evidence>
<evidence type="ECO:0000256" key="8">
    <source>
        <dbReference type="ARBA" id="ARBA00023077"/>
    </source>
</evidence>
<evidence type="ECO:0000313" key="16">
    <source>
        <dbReference type="EMBL" id="CAA0110611.1"/>
    </source>
</evidence>
<dbReference type="GO" id="GO:0009279">
    <property type="term" value="C:cell outer membrane"/>
    <property type="evidence" value="ECO:0007669"/>
    <property type="project" value="UniProtKB-SubCell"/>
</dbReference>
<dbReference type="Pfam" id="PF00593">
    <property type="entry name" value="TonB_dep_Rec_b-barrel"/>
    <property type="match status" value="1"/>
</dbReference>
<keyword evidence="19" id="KW-1185">Reference proteome</keyword>
<dbReference type="EMBL" id="CACSIK010000003">
    <property type="protein sequence ID" value="CAA0110611.1"/>
    <property type="molecule type" value="Genomic_DNA"/>
</dbReference>
<dbReference type="InterPro" id="IPR012910">
    <property type="entry name" value="Plug_dom"/>
</dbReference>
<evidence type="ECO:0000256" key="12">
    <source>
        <dbReference type="RuleBase" id="RU003357"/>
    </source>
</evidence>
<dbReference type="Proteomes" id="UP000435877">
    <property type="component" value="Unassembled WGS sequence"/>
</dbReference>
<dbReference type="InterPro" id="IPR000531">
    <property type="entry name" value="Beta-barrel_TonB"/>
</dbReference>
<keyword evidence="6" id="KW-0408">Iron</keyword>
<keyword evidence="5 11" id="KW-0812">Transmembrane</keyword>
<feature type="chain" id="PRO_5036150546" evidence="13">
    <location>
        <begin position="26"/>
        <end position="579"/>
    </location>
</feature>
<keyword evidence="2 11" id="KW-0813">Transport</keyword>
<keyword evidence="13" id="KW-0732">Signal</keyword>
<evidence type="ECO:0000313" key="20">
    <source>
        <dbReference type="Proteomes" id="UP000439591"/>
    </source>
</evidence>
<evidence type="ECO:0000256" key="7">
    <source>
        <dbReference type="ARBA" id="ARBA00023065"/>
    </source>
</evidence>
<dbReference type="RefSeq" id="WP_159269926.1">
    <property type="nucleotide sequence ID" value="NZ_CACSIK010000003.1"/>
</dbReference>
<dbReference type="EMBL" id="CACSIM010000008">
    <property type="protein sequence ID" value="CAA0122228.1"/>
    <property type="molecule type" value="Genomic_DNA"/>
</dbReference>
<dbReference type="InterPro" id="IPR036942">
    <property type="entry name" value="Beta-barrel_TonB_sf"/>
</dbReference>
<evidence type="ECO:0000256" key="13">
    <source>
        <dbReference type="SAM" id="SignalP"/>
    </source>
</evidence>
<keyword evidence="9 11" id="KW-0472">Membrane</keyword>
<dbReference type="Pfam" id="PF07715">
    <property type="entry name" value="Plug"/>
    <property type="match status" value="1"/>
</dbReference>
<evidence type="ECO:0000256" key="11">
    <source>
        <dbReference type="PROSITE-ProRule" id="PRU01360"/>
    </source>
</evidence>
<dbReference type="PROSITE" id="PS52016">
    <property type="entry name" value="TONB_DEPENDENT_REC_3"/>
    <property type="match status" value="1"/>
</dbReference>
<feature type="domain" description="TonB-dependent receptor plug" evidence="15">
    <location>
        <begin position="59"/>
        <end position="165"/>
    </location>
</feature>
<name>A0A5S9QHN5_9GAMM</name>
<dbReference type="SUPFAM" id="SSF56935">
    <property type="entry name" value="Porins"/>
    <property type="match status" value="1"/>
</dbReference>
<evidence type="ECO:0000259" key="14">
    <source>
        <dbReference type="Pfam" id="PF00593"/>
    </source>
</evidence>
<comment type="similarity">
    <text evidence="11 12">Belongs to the TonB-dependent receptor family.</text>
</comment>
<evidence type="ECO:0000256" key="2">
    <source>
        <dbReference type="ARBA" id="ARBA00022448"/>
    </source>
</evidence>
<sequence>MSIKINGKMIFLGFVVACISTQSNAQSNSDISTARPVVKKQNRLLEEVVVTARKREEDSQDVPIAIAAFSGEKLDAFGVESATGLAKITPGLVFGSVIGFNTVFLRGVGSDAYLPSADPSVPIYVDDISSLPSQGSVDALVNVERVEVLKGPQGTLFGRNALGGAIRIVTPEPRTDAFGAQLKLEGGRYGEMGSDNYSGSFFLNLPITDSLAATVSGIYRDQEALYKNTLGKTVADDTLSGGRVKIKWYATDRLDFTLSGSYEESSTSGGLASEGTNPAPILCAICDEDPAYDYQVENNVPAELRTRRHVIAGYMNWDLPYFSAKAIVSDQTLTVPYGFGDLDYTSAPMLEGEVGKQFAEQKTAEVRFESNEETPWSDTFTWVVGAYYLESLGGYDPLYLNIADNALALPSLSGLGGLLDSLLPGVGDLLNGAGVTLASYGLLETESASAFAEGTYTLFDRLDLSLGLRYDEETRGVNGSRVDISVANTITLPFSSFEVEDATTERLSPRVSAKWSFDTWQIYTSYSIGYLSPTYNTVNFFEAPDFVEQEEDHAFEIGFKGEWLDGQLQLEGAVFYIER</sequence>
<evidence type="ECO:0000313" key="18">
    <source>
        <dbReference type="EMBL" id="CAA0122228.1"/>
    </source>
</evidence>
<evidence type="ECO:0000313" key="19">
    <source>
        <dbReference type="Proteomes" id="UP000435877"/>
    </source>
</evidence>
<accession>A0A5S9QHN5</accession>
<dbReference type="InterPro" id="IPR039426">
    <property type="entry name" value="TonB-dep_rcpt-like"/>
</dbReference>
<keyword evidence="8 12" id="KW-0798">TonB box</keyword>
<keyword evidence="4" id="KW-0410">Iron transport</keyword>
<evidence type="ECO:0000256" key="3">
    <source>
        <dbReference type="ARBA" id="ARBA00022452"/>
    </source>
</evidence>
<evidence type="ECO:0000256" key="4">
    <source>
        <dbReference type="ARBA" id="ARBA00022496"/>
    </source>
</evidence>
<dbReference type="GO" id="GO:0006826">
    <property type="term" value="P:iron ion transport"/>
    <property type="evidence" value="ECO:0007669"/>
    <property type="project" value="UniProtKB-KW"/>
</dbReference>
<evidence type="ECO:0000256" key="10">
    <source>
        <dbReference type="ARBA" id="ARBA00023237"/>
    </source>
</evidence>
<dbReference type="AlphaFoldDB" id="A0A5S9QHN5"/>
<feature type="domain" description="TonB-dependent receptor-like beta-barrel" evidence="14">
    <location>
        <begin position="384"/>
        <end position="578"/>
    </location>
</feature>
<comment type="subcellular location">
    <subcellularLocation>
        <location evidence="1 11">Cell outer membrane</location>
        <topology evidence="1 11">Multi-pass membrane protein</topology>
    </subcellularLocation>
</comment>
<keyword evidence="17" id="KW-0675">Receptor</keyword>
<dbReference type="PANTHER" id="PTHR32552:SF81">
    <property type="entry name" value="TONB-DEPENDENT OUTER MEMBRANE RECEPTOR"/>
    <property type="match status" value="1"/>
</dbReference>
<proteinExistence type="inferred from homology"/>
<evidence type="ECO:0000256" key="5">
    <source>
        <dbReference type="ARBA" id="ARBA00022692"/>
    </source>
</evidence>
<evidence type="ECO:0000256" key="6">
    <source>
        <dbReference type="ARBA" id="ARBA00023004"/>
    </source>
</evidence>